<dbReference type="PROSITE" id="PS51309">
    <property type="entry name" value="PABC"/>
    <property type="match status" value="1"/>
</dbReference>
<evidence type="ECO:0000256" key="9">
    <source>
        <dbReference type="SAM" id="MobiDB-lite"/>
    </source>
</evidence>
<name>A0A2G4SUE9_RHIZD</name>
<sequence length="661" mass="75196">MSVQTPVIKLPKRKPSILVKQCEAPEVDDYLVSDTLFMNKLPKNVRESDIRALLQHCMPIEIIMDREKDCGQLRFSHIKFADRAYSLYNGFTFTNNATLELQMYQDSRLEREAEGVLLQVNGLPKYYDENKLYDTFRPFGPLDLCKCVPDDDGLYKGTAYIRYFYQHNSDNAQKRLDGYVIDGYKISVTQCMFLKAHSTSPYQKDEIMEDTNGSPVIDKMNLYVKNLDPKINNQELNQLFRKYGKIISARVMTNPTTGQSKGYGFVSFSKPEEAEAAKDKMNGFIVGGRALTVAYHEPKKTRANNNNNNMNNHNNNYQQPQQYQQHQQYQQQQLPLQQSQQYQQQQQERSYRPSFVCQPPSYFEPQQSYRSSSINMNVRDLSIGQKPMYRKPSEQYSPLTTSTVKSLASLASGASIQRTPSNYIQLPPKRPTLRRKGSLESVMTESSANIQRARLETAVSSCGDYGEHIGDIVDMLLTLKRKERSLCLFNPDFLKEKISLALEALEACQESEESEDEMVMDAAEDEFQSLKKNRAPISPVYTTAYQPMSPPSQPKSKAIPIVAPPSASSASSSTSHQQPMTNKDTNEEIQALITSFEGKPIHEKKQLLGDKLFPLVKATGTKQAPKVTIRLLDTVDLHELARIMFDTPLLKSRVEEAFNSL</sequence>
<proteinExistence type="inferred from homology"/>
<protein>
    <submittedName>
        <fullName evidence="12">Uncharacterized protein</fullName>
    </submittedName>
</protein>
<dbReference type="GO" id="GO:0003723">
    <property type="term" value="F:RNA binding"/>
    <property type="evidence" value="ECO:0007669"/>
    <property type="project" value="UniProtKB-UniRule"/>
</dbReference>
<dbReference type="Gene3D" id="1.10.1900.10">
    <property type="entry name" value="c-terminal domain of poly(a) binding protein"/>
    <property type="match status" value="2"/>
</dbReference>
<keyword evidence="4" id="KW-0963">Cytoplasm</keyword>
<dbReference type="SMART" id="SM00517">
    <property type="entry name" value="PolyA"/>
    <property type="match status" value="1"/>
</dbReference>
<dbReference type="AlphaFoldDB" id="A0A2G4SUE9"/>
<dbReference type="SMART" id="SM00361">
    <property type="entry name" value="RRM_1"/>
    <property type="match status" value="1"/>
</dbReference>
<keyword evidence="7" id="KW-0539">Nucleus</keyword>
<feature type="region of interest" description="Disordered" evidence="9">
    <location>
        <begin position="300"/>
        <end position="351"/>
    </location>
</feature>
<feature type="compositionally biased region" description="Low complexity" evidence="9">
    <location>
        <begin position="304"/>
        <end position="347"/>
    </location>
</feature>
<dbReference type="GeneID" id="35436542"/>
<evidence type="ECO:0000256" key="5">
    <source>
        <dbReference type="ARBA" id="ARBA00022737"/>
    </source>
</evidence>
<dbReference type="PANTHER" id="PTHR24012">
    <property type="entry name" value="RNA BINDING PROTEIN"/>
    <property type="match status" value="1"/>
</dbReference>
<dbReference type="FunFam" id="3.30.70.330:FF:000651">
    <property type="entry name" value="Poly(A) binding protein cytoplasmic 1 like"/>
    <property type="match status" value="1"/>
</dbReference>
<evidence type="ECO:0000259" key="11">
    <source>
        <dbReference type="PROSITE" id="PS51309"/>
    </source>
</evidence>
<dbReference type="InterPro" id="IPR002004">
    <property type="entry name" value="PABP_HYD_C"/>
</dbReference>
<evidence type="ECO:0000313" key="13">
    <source>
        <dbReference type="Proteomes" id="UP000242254"/>
    </source>
</evidence>
<evidence type="ECO:0000313" key="12">
    <source>
        <dbReference type="EMBL" id="PHZ12385.1"/>
    </source>
</evidence>
<dbReference type="InterPro" id="IPR000504">
    <property type="entry name" value="RRM_dom"/>
</dbReference>
<comment type="similarity">
    <text evidence="3">Belongs to the polyadenylate-binding protein type-1 family.</text>
</comment>
<reference evidence="12 13" key="1">
    <citation type="journal article" date="2016" name="Proc. Natl. Acad. Sci. U.S.A.">
        <title>Lipid metabolic changes in an early divergent fungus govern the establishment of a mutualistic symbiosis with endobacteria.</title>
        <authorList>
            <person name="Lastovetsky O.A."/>
            <person name="Gaspar M.L."/>
            <person name="Mondo S.J."/>
            <person name="LaButti K.M."/>
            <person name="Sandor L."/>
            <person name="Grigoriev I.V."/>
            <person name="Henry S.A."/>
            <person name="Pawlowska T.E."/>
        </authorList>
    </citation>
    <scope>NUCLEOTIDE SEQUENCE [LARGE SCALE GENOMIC DNA]</scope>
    <source>
        <strain evidence="12 13">ATCC 52813</strain>
    </source>
</reference>
<feature type="region of interest" description="Disordered" evidence="9">
    <location>
        <begin position="545"/>
        <end position="583"/>
    </location>
</feature>
<evidence type="ECO:0000256" key="7">
    <source>
        <dbReference type="ARBA" id="ARBA00023242"/>
    </source>
</evidence>
<evidence type="ECO:0000256" key="2">
    <source>
        <dbReference type="ARBA" id="ARBA00004496"/>
    </source>
</evidence>
<dbReference type="GO" id="GO:0005634">
    <property type="term" value="C:nucleus"/>
    <property type="evidence" value="ECO:0007669"/>
    <property type="project" value="UniProtKB-SubCell"/>
</dbReference>
<dbReference type="Gene3D" id="3.30.70.330">
    <property type="match status" value="3"/>
</dbReference>
<dbReference type="SUPFAM" id="SSF54928">
    <property type="entry name" value="RNA-binding domain, RBD"/>
    <property type="match status" value="2"/>
</dbReference>
<dbReference type="Pfam" id="PF00658">
    <property type="entry name" value="MLLE"/>
    <property type="match status" value="1"/>
</dbReference>
<accession>A0A2G4SUE9</accession>
<keyword evidence="5" id="KW-0677">Repeat</keyword>
<keyword evidence="13" id="KW-1185">Reference proteome</keyword>
<dbReference type="GO" id="GO:0005737">
    <property type="term" value="C:cytoplasm"/>
    <property type="evidence" value="ECO:0007669"/>
    <property type="project" value="UniProtKB-SubCell"/>
</dbReference>
<evidence type="ECO:0000256" key="6">
    <source>
        <dbReference type="ARBA" id="ARBA00022884"/>
    </source>
</evidence>
<dbReference type="EMBL" id="KZ303849">
    <property type="protein sequence ID" value="PHZ12385.1"/>
    <property type="molecule type" value="Genomic_DNA"/>
</dbReference>
<evidence type="ECO:0000256" key="8">
    <source>
        <dbReference type="PROSITE-ProRule" id="PRU00176"/>
    </source>
</evidence>
<feature type="compositionally biased region" description="Low complexity" evidence="9">
    <location>
        <begin position="554"/>
        <end position="575"/>
    </location>
</feature>
<evidence type="ECO:0000259" key="10">
    <source>
        <dbReference type="PROSITE" id="PS50102"/>
    </source>
</evidence>
<gene>
    <name evidence="12" type="ORF">RHIMIDRAFT_131555</name>
</gene>
<evidence type="ECO:0000256" key="4">
    <source>
        <dbReference type="ARBA" id="ARBA00022490"/>
    </source>
</evidence>
<dbReference type="InterPro" id="IPR012677">
    <property type="entry name" value="Nucleotide-bd_a/b_plait_sf"/>
</dbReference>
<feature type="domain" description="RRM" evidence="10">
    <location>
        <begin position="116"/>
        <end position="188"/>
    </location>
</feature>
<dbReference type="CDD" id="cd00590">
    <property type="entry name" value="RRM_SF"/>
    <property type="match status" value="2"/>
</dbReference>
<dbReference type="Proteomes" id="UP000242254">
    <property type="component" value="Unassembled WGS sequence"/>
</dbReference>
<dbReference type="SUPFAM" id="SSF63570">
    <property type="entry name" value="PABC (PABP) domain"/>
    <property type="match status" value="1"/>
</dbReference>
<organism evidence="12 13">
    <name type="scientific">Rhizopus microsporus ATCC 52813</name>
    <dbReference type="NCBI Taxonomy" id="1340429"/>
    <lineage>
        <taxon>Eukaryota</taxon>
        <taxon>Fungi</taxon>
        <taxon>Fungi incertae sedis</taxon>
        <taxon>Mucoromycota</taxon>
        <taxon>Mucoromycotina</taxon>
        <taxon>Mucoromycetes</taxon>
        <taxon>Mucorales</taxon>
        <taxon>Mucorineae</taxon>
        <taxon>Rhizopodaceae</taxon>
        <taxon>Rhizopus</taxon>
    </lineage>
</organism>
<keyword evidence="6 8" id="KW-0694">RNA-binding</keyword>
<dbReference type="InterPro" id="IPR035979">
    <property type="entry name" value="RBD_domain_sf"/>
</dbReference>
<feature type="domain" description="PABC" evidence="11">
    <location>
        <begin position="588"/>
        <end position="661"/>
    </location>
</feature>
<dbReference type="PROSITE" id="PS50102">
    <property type="entry name" value="RRM"/>
    <property type="match status" value="2"/>
</dbReference>
<comment type="subcellular location">
    <subcellularLocation>
        <location evidence="2">Cytoplasm</location>
    </subcellularLocation>
    <subcellularLocation>
        <location evidence="1">Nucleus</location>
    </subcellularLocation>
</comment>
<evidence type="ECO:0000256" key="1">
    <source>
        <dbReference type="ARBA" id="ARBA00004123"/>
    </source>
</evidence>
<dbReference type="RefSeq" id="XP_023466093.1">
    <property type="nucleotide sequence ID" value="XM_023605552.1"/>
</dbReference>
<dbReference type="SMART" id="SM00360">
    <property type="entry name" value="RRM"/>
    <property type="match status" value="3"/>
</dbReference>
<dbReference type="STRING" id="1340429.A0A2G4SUE9"/>
<feature type="domain" description="RRM" evidence="10">
    <location>
        <begin position="220"/>
        <end position="298"/>
    </location>
</feature>
<dbReference type="InterPro" id="IPR003954">
    <property type="entry name" value="RRM_euk-type"/>
</dbReference>
<dbReference type="InterPro" id="IPR036053">
    <property type="entry name" value="PABP-dom"/>
</dbReference>
<dbReference type="Pfam" id="PF00076">
    <property type="entry name" value="RRM_1"/>
    <property type="match status" value="2"/>
</dbReference>
<evidence type="ECO:0000256" key="3">
    <source>
        <dbReference type="ARBA" id="ARBA00008557"/>
    </source>
</evidence>